<dbReference type="GeneID" id="25731957"/>
<protein>
    <submittedName>
        <fullName evidence="3">Uncharacterized protein</fullName>
    </submittedName>
</protein>
<evidence type="ECO:0000313" key="4">
    <source>
        <dbReference type="Proteomes" id="UP000054498"/>
    </source>
</evidence>
<dbReference type="InterPro" id="IPR050600">
    <property type="entry name" value="SETD3_SETD6_MTase"/>
</dbReference>
<reference evidence="3 4" key="1">
    <citation type="journal article" date="2013" name="BMC Genomics">
        <title>Reconstruction of the lipid metabolism for the microalga Monoraphidium neglectum from its genome sequence reveals characteristics suitable for biofuel production.</title>
        <authorList>
            <person name="Bogen C."/>
            <person name="Al-Dilaimi A."/>
            <person name="Albersmeier A."/>
            <person name="Wichmann J."/>
            <person name="Grundmann M."/>
            <person name="Rupp O."/>
            <person name="Lauersen K.J."/>
            <person name="Blifernez-Klassen O."/>
            <person name="Kalinowski J."/>
            <person name="Goesmann A."/>
            <person name="Mussgnug J.H."/>
            <person name="Kruse O."/>
        </authorList>
    </citation>
    <scope>NUCLEOTIDE SEQUENCE [LARGE SCALE GENOMIC DNA]</scope>
    <source>
        <strain evidence="3 4">SAG 48.87</strain>
    </source>
</reference>
<dbReference type="PANTHER" id="PTHR13271">
    <property type="entry name" value="UNCHARACTERIZED PUTATIVE METHYLTRANSFERASE"/>
    <property type="match status" value="1"/>
</dbReference>
<dbReference type="OrthoDB" id="530898at2759"/>
<evidence type="ECO:0000256" key="1">
    <source>
        <dbReference type="SAM" id="MobiDB-lite"/>
    </source>
</evidence>
<dbReference type="Gene3D" id="3.90.1410.10">
    <property type="entry name" value="set domain protein methyltransferase, domain 1"/>
    <property type="match status" value="1"/>
</dbReference>
<keyword evidence="2" id="KW-0732">Signal</keyword>
<dbReference type="Proteomes" id="UP000054498">
    <property type="component" value="Unassembled WGS sequence"/>
</dbReference>
<dbReference type="RefSeq" id="XP_013892582.1">
    <property type="nucleotide sequence ID" value="XM_014037128.1"/>
</dbReference>
<evidence type="ECO:0000313" key="3">
    <source>
        <dbReference type="EMBL" id="KIY93562.1"/>
    </source>
</evidence>
<dbReference type="InterPro" id="IPR046341">
    <property type="entry name" value="SET_dom_sf"/>
</dbReference>
<dbReference type="KEGG" id="mng:MNEG_14399"/>
<organism evidence="3 4">
    <name type="scientific">Monoraphidium neglectum</name>
    <dbReference type="NCBI Taxonomy" id="145388"/>
    <lineage>
        <taxon>Eukaryota</taxon>
        <taxon>Viridiplantae</taxon>
        <taxon>Chlorophyta</taxon>
        <taxon>core chlorophytes</taxon>
        <taxon>Chlorophyceae</taxon>
        <taxon>CS clade</taxon>
        <taxon>Sphaeropleales</taxon>
        <taxon>Selenastraceae</taxon>
        <taxon>Monoraphidium</taxon>
    </lineage>
</organism>
<name>A0A0D2J0H3_9CHLO</name>
<dbReference type="AlphaFoldDB" id="A0A0D2J0H3"/>
<accession>A0A0D2J0H3</accession>
<evidence type="ECO:0000256" key="2">
    <source>
        <dbReference type="SAM" id="SignalP"/>
    </source>
</evidence>
<dbReference type="GO" id="GO:0016279">
    <property type="term" value="F:protein-lysine N-methyltransferase activity"/>
    <property type="evidence" value="ECO:0007669"/>
    <property type="project" value="TreeGrafter"/>
</dbReference>
<proteinExistence type="predicted"/>
<feature type="chain" id="PRO_5002244973" evidence="2">
    <location>
        <begin position="20"/>
        <end position="236"/>
    </location>
</feature>
<dbReference type="EMBL" id="KK104676">
    <property type="protein sequence ID" value="KIY93562.1"/>
    <property type="molecule type" value="Genomic_DNA"/>
</dbReference>
<dbReference type="SUPFAM" id="SSF82199">
    <property type="entry name" value="SET domain"/>
    <property type="match status" value="1"/>
</dbReference>
<keyword evidence="4" id="KW-1185">Reference proteome</keyword>
<feature type="signal peptide" evidence="2">
    <location>
        <begin position="1"/>
        <end position="19"/>
    </location>
</feature>
<feature type="region of interest" description="Disordered" evidence="1">
    <location>
        <begin position="24"/>
        <end position="44"/>
    </location>
</feature>
<gene>
    <name evidence="3" type="ORF">MNEG_14399</name>
</gene>
<dbReference type="CDD" id="cd10527">
    <property type="entry name" value="SET_LSMT"/>
    <property type="match status" value="1"/>
</dbReference>
<sequence length="236" mass="25415">MCRLVIAVMLAACLGAAVGAGPEPQTHAISSAQEQEEQQEPQEQGLHHAYLQQHAHTDSELWRWLTDNGAALNFLPAVSEYGVRGGVAVADIPAGGLVASIPMRLAMYFPAKYGTVAELAAQLSLEARKPDSRYRPYLESLASLTHSPILSWESFPPSYLHLLQDAAPLADVIVARQAALERYWSREGMNLTRAGVSLEDLRAALVLITTRSFDGGADGPNAGQSSLIPGIDFLNQ</sequence>